<dbReference type="Gene3D" id="1.25.40.10">
    <property type="entry name" value="Tetratricopeptide repeat domain"/>
    <property type="match status" value="1"/>
</dbReference>
<protein>
    <submittedName>
        <fullName evidence="1">Uncharacterized protein</fullName>
    </submittedName>
</protein>
<gene>
    <name evidence="1" type="ORF">PILCRDRAFT_11384</name>
</gene>
<evidence type="ECO:0000313" key="1">
    <source>
        <dbReference type="EMBL" id="KIM78158.1"/>
    </source>
</evidence>
<dbReference type="InParanoid" id="A0A0C3AVX6"/>
<reference evidence="1 2" key="1">
    <citation type="submission" date="2014-04" db="EMBL/GenBank/DDBJ databases">
        <authorList>
            <consortium name="DOE Joint Genome Institute"/>
            <person name="Kuo A."/>
            <person name="Tarkka M."/>
            <person name="Buscot F."/>
            <person name="Kohler A."/>
            <person name="Nagy L.G."/>
            <person name="Floudas D."/>
            <person name="Copeland A."/>
            <person name="Barry K.W."/>
            <person name="Cichocki N."/>
            <person name="Veneault-Fourrey C."/>
            <person name="LaButti K."/>
            <person name="Lindquist E.A."/>
            <person name="Lipzen A."/>
            <person name="Lundell T."/>
            <person name="Morin E."/>
            <person name="Murat C."/>
            <person name="Sun H."/>
            <person name="Tunlid A."/>
            <person name="Henrissat B."/>
            <person name="Grigoriev I.V."/>
            <person name="Hibbett D.S."/>
            <person name="Martin F."/>
            <person name="Nordberg H.P."/>
            <person name="Cantor M.N."/>
            <person name="Hua S.X."/>
        </authorList>
    </citation>
    <scope>NUCLEOTIDE SEQUENCE [LARGE SCALE GENOMIC DNA]</scope>
    <source>
        <strain evidence="1 2">F 1598</strain>
    </source>
</reference>
<organism evidence="1 2">
    <name type="scientific">Piloderma croceum (strain F 1598)</name>
    <dbReference type="NCBI Taxonomy" id="765440"/>
    <lineage>
        <taxon>Eukaryota</taxon>
        <taxon>Fungi</taxon>
        <taxon>Dikarya</taxon>
        <taxon>Basidiomycota</taxon>
        <taxon>Agaricomycotina</taxon>
        <taxon>Agaricomycetes</taxon>
        <taxon>Agaricomycetidae</taxon>
        <taxon>Atheliales</taxon>
        <taxon>Atheliaceae</taxon>
        <taxon>Piloderma</taxon>
    </lineage>
</organism>
<name>A0A0C3AVX6_PILCF</name>
<dbReference type="EMBL" id="KN833018">
    <property type="protein sequence ID" value="KIM78158.1"/>
    <property type="molecule type" value="Genomic_DNA"/>
</dbReference>
<dbReference type="AlphaFoldDB" id="A0A0C3AVX6"/>
<dbReference type="InterPro" id="IPR011990">
    <property type="entry name" value="TPR-like_helical_dom_sf"/>
</dbReference>
<dbReference type="Proteomes" id="UP000054166">
    <property type="component" value="Unassembled WGS sequence"/>
</dbReference>
<dbReference type="OrthoDB" id="3049214at2759"/>
<dbReference type="STRING" id="765440.A0A0C3AVX6"/>
<sequence>MPTTDAPSGAPQRILHPTIKVPKGLITDHSDDPLQAVQITEASTTKTTIEDFPAVDGTTSRKDDSYLLYNLTTSILENREQATPILNLNVALYLFHNVTCHLAGVLASSLQTRFEQSGHLEDLDEAISTGMRSGCDQQVIRIDPAPSATLRARYERDLSNALELRPTGHPNQFSSLNSLANSLRTRFEQSGQLEDLDEAMELYPESIDSQPRGHPSICGFSRNFGRALFSAYSHTHESKYLGNTMDTYRAAVRCESASTQPSMDAYLVAIKLLPRLAMLGSDLQARQRGLTSGQYEKAVELLEEGRAIFWSQALQLCAPMTRLHKVAPELGKKLKSLSFALEQGSLRDTSRGLSDKPQKVKSMEQETRHFYRLNVEWLETLEKVRRLHEFQDFLRPSRISTLQGAAVNATVVILNASKSGCDGLTMTFSDVKHIPFPGLSFAVVKILIRLIQTTTARNSLLPGDFIVQVGHFFQQKSFVSDATRTLRRSVEDRHMKRVLDTPVEPEDVFRYVLSALWTFAIRPVIDSLNLEKRENPPNLIWCPTRPFAFLPINAAGFYYGATTESVSDYIVVILRVDNWCTP</sequence>
<dbReference type="HOGENOM" id="CLU_468600_0_0_1"/>
<proteinExistence type="predicted"/>
<evidence type="ECO:0000313" key="2">
    <source>
        <dbReference type="Proteomes" id="UP000054166"/>
    </source>
</evidence>
<accession>A0A0C3AVX6</accession>
<keyword evidence="2" id="KW-1185">Reference proteome</keyword>
<reference evidence="2" key="2">
    <citation type="submission" date="2015-01" db="EMBL/GenBank/DDBJ databases">
        <title>Evolutionary Origins and Diversification of the Mycorrhizal Mutualists.</title>
        <authorList>
            <consortium name="DOE Joint Genome Institute"/>
            <consortium name="Mycorrhizal Genomics Consortium"/>
            <person name="Kohler A."/>
            <person name="Kuo A."/>
            <person name="Nagy L.G."/>
            <person name="Floudas D."/>
            <person name="Copeland A."/>
            <person name="Barry K.W."/>
            <person name="Cichocki N."/>
            <person name="Veneault-Fourrey C."/>
            <person name="LaButti K."/>
            <person name="Lindquist E.A."/>
            <person name="Lipzen A."/>
            <person name="Lundell T."/>
            <person name="Morin E."/>
            <person name="Murat C."/>
            <person name="Riley R."/>
            <person name="Ohm R."/>
            <person name="Sun H."/>
            <person name="Tunlid A."/>
            <person name="Henrissat B."/>
            <person name="Grigoriev I.V."/>
            <person name="Hibbett D.S."/>
            <person name="Martin F."/>
        </authorList>
    </citation>
    <scope>NUCLEOTIDE SEQUENCE [LARGE SCALE GENOMIC DNA]</scope>
    <source>
        <strain evidence="2">F 1598</strain>
    </source>
</reference>